<protein>
    <submittedName>
        <fullName evidence="2">GNAT family N-acetyltransferase</fullName>
    </submittedName>
</protein>
<feature type="domain" description="BioF2-like acetyltransferase" evidence="1">
    <location>
        <begin position="127"/>
        <end position="276"/>
    </location>
</feature>
<comment type="caution">
    <text evidence="2">The sequence shown here is derived from an EMBL/GenBank/DDBJ whole genome shotgun (WGS) entry which is preliminary data.</text>
</comment>
<dbReference type="SUPFAM" id="SSF55729">
    <property type="entry name" value="Acyl-CoA N-acyltransferases (Nat)"/>
    <property type="match status" value="1"/>
</dbReference>
<proteinExistence type="predicted"/>
<evidence type="ECO:0000313" key="2">
    <source>
        <dbReference type="EMBL" id="TXN35983.1"/>
    </source>
</evidence>
<evidence type="ECO:0000259" key="1">
    <source>
        <dbReference type="Pfam" id="PF13480"/>
    </source>
</evidence>
<dbReference type="InterPro" id="IPR016181">
    <property type="entry name" value="Acyl_CoA_acyltransferase"/>
</dbReference>
<sequence>MKNQLNSSKAFLETWIKHFSNDHNLCKFEVFPNINFVETKKNLMYQMLGGTMAPAVYYNLDPVKSQDLIKKVMILYNIPSYYEIAPQNIPLDNRFKCKVVKEYQGYLCNLKNIGNVESYLKEKLSAKALKNFKTRKKRLEKCFDISYVSHDQNIDRQTFNLIFSKFKILLKKKFDEKKEYFESLKPKIWDFNHELVYNLLKEKSATLDVVYNGNNPISIRLIYHFGKISHAITPVYDRNYAKFGLGTVGLIKSIEYCLDRGSEKFDLGKGEYGYKKNWTDEIYQHEHHIYYDNSSISCKILMFGKSLKFRLIQSLRNVGFNNLYHAIRFYAIVGIKKKDKKVSLSDIEDIVEINLEGNEKVDFLDSKNAPLMKGVVEFIYSSQEHYSKISIFKSKSNRRYYIRGERKQVCLTL</sequence>
<keyword evidence="2" id="KW-0808">Transferase</keyword>
<dbReference type="Pfam" id="PF13480">
    <property type="entry name" value="Acetyltransf_6"/>
    <property type="match status" value="1"/>
</dbReference>
<dbReference type="InterPro" id="IPR038740">
    <property type="entry name" value="BioF2-like_GNAT_dom"/>
</dbReference>
<evidence type="ECO:0000313" key="3">
    <source>
        <dbReference type="Proteomes" id="UP000321456"/>
    </source>
</evidence>
<gene>
    <name evidence="2" type="ORF">FVB32_15595</name>
</gene>
<dbReference type="Proteomes" id="UP000321456">
    <property type="component" value="Unassembled WGS sequence"/>
</dbReference>
<dbReference type="Gene3D" id="3.40.630.30">
    <property type="match status" value="1"/>
</dbReference>
<accession>A0A5C8V2K1</accession>
<dbReference type="GO" id="GO:0016740">
    <property type="term" value="F:transferase activity"/>
    <property type="evidence" value="ECO:0007669"/>
    <property type="project" value="UniProtKB-KW"/>
</dbReference>
<keyword evidence="3" id="KW-1185">Reference proteome</keyword>
<reference evidence="2 3" key="1">
    <citation type="submission" date="2019-08" db="EMBL/GenBank/DDBJ databases">
        <title>Professor.</title>
        <authorList>
            <person name="Park J.S."/>
        </authorList>
    </citation>
    <scope>NUCLEOTIDE SEQUENCE [LARGE SCALE GENOMIC DNA]</scope>
    <source>
        <strain evidence="2 3">176CP5-101</strain>
    </source>
</reference>
<dbReference type="EMBL" id="VRUR01000002">
    <property type="protein sequence ID" value="TXN35983.1"/>
    <property type="molecule type" value="Genomic_DNA"/>
</dbReference>
<name>A0A5C8V2K1_9FLAO</name>
<dbReference type="AlphaFoldDB" id="A0A5C8V2K1"/>
<organism evidence="2 3">
    <name type="scientific">Flagellimonas hymeniacidonis</name>
    <dbReference type="NCBI Taxonomy" id="2603628"/>
    <lineage>
        <taxon>Bacteria</taxon>
        <taxon>Pseudomonadati</taxon>
        <taxon>Bacteroidota</taxon>
        <taxon>Flavobacteriia</taxon>
        <taxon>Flavobacteriales</taxon>
        <taxon>Flavobacteriaceae</taxon>
        <taxon>Flagellimonas</taxon>
    </lineage>
</organism>